<proteinExistence type="evidence at transcript level"/>
<name>A0A0K8RD54_IXORI</name>
<feature type="signal peptide" evidence="3">
    <location>
        <begin position="1"/>
        <end position="21"/>
    </location>
</feature>
<dbReference type="EMBL" id="GADI01004711">
    <property type="protein sequence ID" value="JAA69097.1"/>
    <property type="molecule type" value="mRNA"/>
</dbReference>
<dbReference type="GO" id="GO:0005576">
    <property type="term" value="C:extracellular region"/>
    <property type="evidence" value="ECO:0007669"/>
    <property type="project" value="UniProtKB-SubCell"/>
</dbReference>
<dbReference type="AlphaFoldDB" id="A0A0K8RD54"/>
<protein>
    <submittedName>
        <fullName evidence="4">Putative basic tail protein</fullName>
    </submittedName>
</protein>
<dbReference type="Pfam" id="PF07771">
    <property type="entry name" value="TSGP1"/>
    <property type="match status" value="1"/>
</dbReference>
<organism evidence="4">
    <name type="scientific">Ixodes ricinus</name>
    <name type="common">Common tick</name>
    <name type="synonym">Acarus ricinus</name>
    <dbReference type="NCBI Taxonomy" id="34613"/>
    <lineage>
        <taxon>Eukaryota</taxon>
        <taxon>Metazoa</taxon>
        <taxon>Ecdysozoa</taxon>
        <taxon>Arthropoda</taxon>
        <taxon>Chelicerata</taxon>
        <taxon>Arachnida</taxon>
        <taxon>Acari</taxon>
        <taxon>Parasitiformes</taxon>
        <taxon>Ixodida</taxon>
        <taxon>Ixodoidea</taxon>
        <taxon>Ixodidae</taxon>
        <taxon>Ixodinae</taxon>
        <taxon>Ixodes</taxon>
    </lineage>
</organism>
<reference evidence="4" key="1">
    <citation type="submission" date="2012-12" db="EMBL/GenBank/DDBJ databases">
        <title>Identification and characterization of a phenylalanine ammonia-lyase gene family in Isatis indigotica Fort.</title>
        <authorList>
            <person name="Liu Q."/>
            <person name="Chen J."/>
            <person name="Zhou X."/>
            <person name="Di P."/>
            <person name="Xiao Y."/>
            <person name="Xuan H."/>
            <person name="Zhang L."/>
            <person name="Chen W."/>
        </authorList>
    </citation>
    <scope>NUCLEOTIDE SEQUENCE</scope>
    <source>
        <tissue evidence="4">Salivary gland</tissue>
    </source>
</reference>
<accession>A0A0K8RD54</accession>
<evidence type="ECO:0000256" key="2">
    <source>
        <dbReference type="ARBA" id="ARBA00022525"/>
    </source>
</evidence>
<dbReference type="InterPro" id="IPR011694">
    <property type="entry name" value="Ixonnexin-like"/>
</dbReference>
<feature type="chain" id="PRO_5005517440" evidence="3">
    <location>
        <begin position="22"/>
        <end position="98"/>
    </location>
</feature>
<evidence type="ECO:0000256" key="3">
    <source>
        <dbReference type="SAM" id="SignalP"/>
    </source>
</evidence>
<keyword evidence="2" id="KW-0964">Secreted</keyword>
<sequence length="98" mass="10667">MGLIGTTLVLVSLAFFGCAAAHNCQNRTRPASEEKREGCDFYCWDTGTNFMGEIFSFRTERNAFTTVAVGERCKAGACHLTTHSGGPTTLMTTLLRPL</sequence>
<keyword evidence="3" id="KW-0732">Signal</keyword>
<evidence type="ECO:0000256" key="1">
    <source>
        <dbReference type="ARBA" id="ARBA00004613"/>
    </source>
</evidence>
<evidence type="ECO:0000313" key="4">
    <source>
        <dbReference type="EMBL" id="JAA69097.1"/>
    </source>
</evidence>
<comment type="subcellular location">
    <subcellularLocation>
        <location evidence="1">Secreted</location>
    </subcellularLocation>
</comment>